<evidence type="ECO:0000256" key="8">
    <source>
        <dbReference type="ARBA" id="ARBA00025322"/>
    </source>
</evidence>
<organism evidence="11 12">
    <name type="scientific">Ascobolus immersus RN42</name>
    <dbReference type="NCBI Taxonomy" id="1160509"/>
    <lineage>
        <taxon>Eukaryota</taxon>
        <taxon>Fungi</taxon>
        <taxon>Dikarya</taxon>
        <taxon>Ascomycota</taxon>
        <taxon>Pezizomycotina</taxon>
        <taxon>Pezizomycetes</taxon>
        <taxon>Pezizales</taxon>
        <taxon>Ascobolaceae</taxon>
        <taxon>Ascobolus</taxon>
    </lineage>
</organism>
<evidence type="ECO:0000313" key="12">
    <source>
        <dbReference type="Proteomes" id="UP000275078"/>
    </source>
</evidence>
<evidence type="ECO:0000256" key="6">
    <source>
        <dbReference type="ARBA" id="ARBA00022801"/>
    </source>
</evidence>
<gene>
    <name evidence="11" type="ORF">BJ508DRAFT_410254</name>
</gene>
<sequence length="243" mass="27970">MASSSDPKSFPGSTPSPENDASTPNKNLVQGGPEWWRRTFVYMTGMGLTEEEKVKWEADYKAKKAADDCKRCEEWKEFSLNYSPIVRFMQENIRKLGGNLDRSNILCQPCDTMRAGGFSPDHGILLCSNYMMGKGHAEDTLAHEMVHAWDHLRFKVDWSNIRHHACSEIRASSLSGECRWTRETFTRGIWDYTAHHQECVRRRAALSVRAHPDCKDDDHAKKVVNEVFDSCFADTRPFDEIYR</sequence>
<evidence type="ECO:0000313" key="11">
    <source>
        <dbReference type="EMBL" id="RPA87487.1"/>
    </source>
</evidence>
<dbReference type="PANTHER" id="PTHR21711:SF0">
    <property type="entry name" value="MITOCHONDRIAL INNER MEMBRANE PROTEASE ATP23 HOMOLOG"/>
    <property type="match status" value="1"/>
</dbReference>
<keyword evidence="9" id="KW-0472">Membrane</keyword>
<reference evidence="11 12" key="1">
    <citation type="journal article" date="2018" name="Nat. Ecol. Evol.">
        <title>Pezizomycetes genomes reveal the molecular basis of ectomycorrhizal truffle lifestyle.</title>
        <authorList>
            <person name="Murat C."/>
            <person name="Payen T."/>
            <person name="Noel B."/>
            <person name="Kuo A."/>
            <person name="Morin E."/>
            <person name="Chen J."/>
            <person name="Kohler A."/>
            <person name="Krizsan K."/>
            <person name="Balestrini R."/>
            <person name="Da Silva C."/>
            <person name="Montanini B."/>
            <person name="Hainaut M."/>
            <person name="Levati E."/>
            <person name="Barry K.W."/>
            <person name="Belfiori B."/>
            <person name="Cichocki N."/>
            <person name="Clum A."/>
            <person name="Dockter R.B."/>
            <person name="Fauchery L."/>
            <person name="Guy J."/>
            <person name="Iotti M."/>
            <person name="Le Tacon F."/>
            <person name="Lindquist E.A."/>
            <person name="Lipzen A."/>
            <person name="Malagnac F."/>
            <person name="Mello A."/>
            <person name="Molinier V."/>
            <person name="Miyauchi S."/>
            <person name="Poulain J."/>
            <person name="Riccioni C."/>
            <person name="Rubini A."/>
            <person name="Sitrit Y."/>
            <person name="Splivallo R."/>
            <person name="Traeger S."/>
            <person name="Wang M."/>
            <person name="Zifcakova L."/>
            <person name="Wipf D."/>
            <person name="Zambonelli A."/>
            <person name="Paolocci F."/>
            <person name="Nowrousian M."/>
            <person name="Ottonello S."/>
            <person name="Baldrian P."/>
            <person name="Spatafora J.W."/>
            <person name="Henrissat B."/>
            <person name="Nagy L.G."/>
            <person name="Aury J.M."/>
            <person name="Wincker P."/>
            <person name="Grigoriev I.V."/>
            <person name="Bonfante P."/>
            <person name="Martin F.M."/>
        </authorList>
    </citation>
    <scope>NUCLEOTIDE SEQUENCE [LARGE SCALE GENOMIC DNA]</scope>
    <source>
        <strain evidence="11 12">RN42</strain>
    </source>
</reference>
<keyword evidence="5 9" id="KW-0479">Metal-binding</keyword>
<evidence type="ECO:0000256" key="9">
    <source>
        <dbReference type="RuleBase" id="RU364057"/>
    </source>
</evidence>
<dbReference type="Proteomes" id="UP000275078">
    <property type="component" value="Unassembled WGS sequence"/>
</dbReference>
<evidence type="ECO:0000256" key="5">
    <source>
        <dbReference type="ARBA" id="ARBA00022723"/>
    </source>
</evidence>
<keyword evidence="6 9" id="KW-0378">Hydrolase</keyword>
<dbReference type="EMBL" id="ML119646">
    <property type="protein sequence ID" value="RPA87487.1"/>
    <property type="molecule type" value="Genomic_DNA"/>
</dbReference>
<evidence type="ECO:0000256" key="2">
    <source>
        <dbReference type="ARBA" id="ARBA00009915"/>
    </source>
</evidence>
<proteinExistence type="inferred from homology"/>
<comment type="subcellular location">
    <subcellularLocation>
        <location evidence="1 9">Mitochondrion inner membrane</location>
        <topology evidence="1 9">Peripheral membrane protein</topology>
        <orientation evidence="1 9">Intermembrane side</orientation>
    </subcellularLocation>
</comment>
<evidence type="ECO:0000256" key="3">
    <source>
        <dbReference type="ARBA" id="ARBA00014615"/>
    </source>
</evidence>
<feature type="region of interest" description="Disordered" evidence="10">
    <location>
        <begin position="1"/>
        <end position="31"/>
    </location>
</feature>
<evidence type="ECO:0000256" key="4">
    <source>
        <dbReference type="ARBA" id="ARBA00022670"/>
    </source>
</evidence>
<feature type="compositionally biased region" description="Polar residues" evidence="10">
    <location>
        <begin position="1"/>
        <end position="28"/>
    </location>
</feature>
<dbReference type="GO" id="GO:0034982">
    <property type="term" value="P:mitochondrial protein processing"/>
    <property type="evidence" value="ECO:0007669"/>
    <property type="project" value="TreeGrafter"/>
</dbReference>
<keyword evidence="7 9" id="KW-0482">Metalloprotease</keyword>
<dbReference type="GO" id="GO:0046872">
    <property type="term" value="F:metal ion binding"/>
    <property type="evidence" value="ECO:0007669"/>
    <property type="project" value="UniProtKB-KW"/>
</dbReference>
<dbReference type="GO" id="GO:0005743">
    <property type="term" value="C:mitochondrial inner membrane"/>
    <property type="evidence" value="ECO:0007669"/>
    <property type="project" value="UniProtKB-SubCell"/>
</dbReference>
<dbReference type="OrthoDB" id="285308at2759"/>
<name>A0A3N4IPY3_ASCIM</name>
<keyword evidence="9" id="KW-0496">Mitochondrion</keyword>
<dbReference type="EC" id="3.4.24.-" evidence="9"/>
<dbReference type="STRING" id="1160509.A0A3N4IPY3"/>
<dbReference type="InterPro" id="IPR019165">
    <property type="entry name" value="Peptidase_M76_ATP23"/>
</dbReference>
<evidence type="ECO:0000256" key="7">
    <source>
        <dbReference type="ARBA" id="ARBA00023049"/>
    </source>
</evidence>
<dbReference type="GO" id="GO:0004222">
    <property type="term" value="F:metalloendopeptidase activity"/>
    <property type="evidence" value="ECO:0007669"/>
    <property type="project" value="InterPro"/>
</dbReference>
<dbReference type="AlphaFoldDB" id="A0A3N4IPY3"/>
<keyword evidence="12" id="KW-1185">Reference proteome</keyword>
<accession>A0A3N4IPY3</accession>
<protein>
    <recommendedName>
        <fullName evidence="3 9">Mitochondrial inner membrane protease ATP23</fullName>
        <ecNumber evidence="9">3.4.24.-</ecNumber>
    </recommendedName>
</protein>
<keyword evidence="9" id="KW-0999">Mitochondrion inner membrane</keyword>
<comment type="similarity">
    <text evidence="2 9">Belongs to the peptidase M76 family.</text>
</comment>
<dbReference type="Pfam" id="PF09768">
    <property type="entry name" value="Peptidase_M76"/>
    <property type="match status" value="1"/>
</dbReference>
<dbReference type="GO" id="GO:0033615">
    <property type="term" value="P:mitochondrial proton-transporting ATP synthase complex assembly"/>
    <property type="evidence" value="ECO:0007669"/>
    <property type="project" value="TreeGrafter"/>
</dbReference>
<evidence type="ECO:0000256" key="1">
    <source>
        <dbReference type="ARBA" id="ARBA00004137"/>
    </source>
</evidence>
<comment type="function">
    <text evidence="8">Has a dual role in the assembly of mitochondrial ATPase. Acts as a protease that removes N-terminal residues of mitochondrial ATPase CF(0) subunit 6 at the intermembrane space side. Also involved in the correct assembly of the membrane-embedded ATPase CF(0) particle, probably mediating association of subunit 6 with the subunit 9 ring.</text>
</comment>
<evidence type="ECO:0000256" key="10">
    <source>
        <dbReference type="SAM" id="MobiDB-lite"/>
    </source>
</evidence>
<dbReference type="PANTHER" id="PTHR21711">
    <property type="entry name" value="MITOCHONDRIAL INNER MEMBRANE PROTEASE"/>
    <property type="match status" value="1"/>
</dbReference>
<keyword evidence="4 9" id="KW-0645">Protease</keyword>